<evidence type="ECO:0000256" key="14">
    <source>
        <dbReference type="ARBA" id="ARBA00042238"/>
    </source>
</evidence>
<evidence type="ECO:0000256" key="5">
    <source>
        <dbReference type="ARBA" id="ARBA00022475"/>
    </source>
</evidence>
<keyword evidence="7" id="KW-0472">Membrane</keyword>
<evidence type="ECO:0000313" key="17">
    <source>
        <dbReference type="Proteomes" id="UP001476798"/>
    </source>
</evidence>
<keyword evidence="9" id="KW-0143">Chaperone</keyword>
<dbReference type="InterPro" id="IPR018253">
    <property type="entry name" value="DnaJ_domain_CS"/>
</dbReference>
<comment type="subcellular location">
    <subcellularLocation>
        <location evidence="2">Cell membrane</location>
    </subcellularLocation>
    <subcellularLocation>
        <location evidence="3">Cytoplasm</location>
        <location evidence="3">Cytosol</location>
    </subcellularLocation>
    <subcellularLocation>
        <location evidence="12">Cytoplasmic vesicle</location>
        <location evidence="12">Secretory vesicle</location>
        <location evidence="12">Chromaffin granule membrane</location>
    </subcellularLocation>
    <subcellularLocation>
        <location evidence="1">Melanosome</location>
    </subcellularLocation>
    <subcellularLocation>
        <location evidence="4">Membrane</location>
        <topology evidence="4">Lipid-anchor</topology>
    </subcellularLocation>
</comment>
<dbReference type="Pfam" id="PF00226">
    <property type="entry name" value="DnaJ"/>
    <property type="match status" value="1"/>
</dbReference>
<keyword evidence="10" id="KW-0449">Lipoprotein</keyword>
<evidence type="ECO:0000256" key="4">
    <source>
        <dbReference type="ARBA" id="ARBA00004635"/>
    </source>
</evidence>
<dbReference type="PRINTS" id="PR00625">
    <property type="entry name" value="JDOMAIN"/>
</dbReference>
<dbReference type="PROSITE" id="PS50076">
    <property type="entry name" value="DNAJ_2"/>
    <property type="match status" value="1"/>
</dbReference>
<dbReference type="InterPro" id="IPR036869">
    <property type="entry name" value="J_dom_sf"/>
</dbReference>
<evidence type="ECO:0000256" key="2">
    <source>
        <dbReference type="ARBA" id="ARBA00004236"/>
    </source>
</evidence>
<keyword evidence="5" id="KW-1003">Cell membrane</keyword>
<dbReference type="InterPro" id="IPR001623">
    <property type="entry name" value="DnaJ_domain"/>
</dbReference>
<sequence>MSSMHAHVGSSVGYQGAEIRIGILTDQQRRLKAAEAALSVHRWGVSLPRAGSRQGGHIGRHQEVLQVGLSSVISNQKSLIPSAVIQSFSSCLYNRKLALKFHPDKNPDNPEAADKFKEINNAHAILNDPTKRNIYDKYGSLGLYVAEQFGEENVNTYFVLSSWWAKSQFGVLPASLLHLSEMKEKANPSFHVRRTAMQRRVDLSTWLFKGTNEVTSPPNPSLIVCFPCARRQEKQLFPFGFFICSLTTQVSHPAFPFPIVCIIV</sequence>
<keyword evidence="11" id="KW-0968">Cytoplasmic vesicle</keyword>
<dbReference type="SUPFAM" id="SSF46565">
    <property type="entry name" value="Chaperone J-domain"/>
    <property type="match status" value="1"/>
</dbReference>
<evidence type="ECO:0000256" key="1">
    <source>
        <dbReference type="ARBA" id="ARBA00004223"/>
    </source>
</evidence>
<keyword evidence="17" id="KW-1185">Reference proteome</keyword>
<accession>A0ABV0P2U3</accession>
<dbReference type="PANTHER" id="PTHR44027:SF1">
    <property type="entry name" value="DNAJ HOMOLOG SUBFAMILY C MEMBER 5"/>
    <property type="match status" value="1"/>
</dbReference>
<reference evidence="16 17" key="1">
    <citation type="submission" date="2021-06" db="EMBL/GenBank/DDBJ databases">
        <authorList>
            <person name="Palmer J.M."/>
        </authorList>
    </citation>
    <scope>NUCLEOTIDE SEQUENCE [LARGE SCALE GENOMIC DNA]</scope>
    <source>
        <strain evidence="16 17">GA_2019</strain>
        <tissue evidence="16">Muscle</tissue>
    </source>
</reference>
<evidence type="ECO:0000256" key="3">
    <source>
        <dbReference type="ARBA" id="ARBA00004514"/>
    </source>
</evidence>
<evidence type="ECO:0000256" key="9">
    <source>
        <dbReference type="ARBA" id="ARBA00023186"/>
    </source>
</evidence>
<dbReference type="SMART" id="SM00271">
    <property type="entry name" value="DnaJ"/>
    <property type="match status" value="1"/>
</dbReference>
<dbReference type="Proteomes" id="UP001476798">
    <property type="component" value="Unassembled WGS sequence"/>
</dbReference>
<organism evidence="16 17">
    <name type="scientific">Goodea atripinnis</name>
    <dbReference type="NCBI Taxonomy" id="208336"/>
    <lineage>
        <taxon>Eukaryota</taxon>
        <taxon>Metazoa</taxon>
        <taxon>Chordata</taxon>
        <taxon>Craniata</taxon>
        <taxon>Vertebrata</taxon>
        <taxon>Euteleostomi</taxon>
        <taxon>Actinopterygii</taxon>
        <taxon>Neopterygii</taxon>
        <taxon>Teleostei</taxon>
        <taxon>Neoteleostei</taxon>
        <taxon>Acanthomorphata</taxon>
        <taxon>Ovalentaria</taxon>
        <taxon>Atherinomorphae</taxon>
        <taxon>Cyprinodontiformes</taxon>
        <taxon>Goodeidae</taxon>
        <taxon>Goodea</taxon>
    </lineage>
</organism>
<dbReference type="EMBL" id="JAHRIO010060522">
    <property type="protein sequence ID" value="MEQ2178023.1"/>
    <property type="molecule type" value="Genomic_DNA"/>
</dbReference>
<comment type="caution">
    <text evidence="16">The sequence shown here is derived from an EMBL/GenBank/DDBJ whole genome shotgun (WGS) entry which is preliminary data.</text>
</comment>
<proteinExistence type="predicted"/>
<protein>
    <recommendedName>
        <fullName evidence="13">DnaJ homolog subfamily C member 5</fullName>
    </recommendedName>
    <alternativeName>
        <fullName evidence="14">Cysteine string protein</fullName>
    </alternativeName>
</protein>
<evidence type="ECO:0000256" key="11">
    <source>
        <dbReference type="ARBA" id="ARBA00023329"/>
    </source>
</evidence>
<evidence type="ECO:0000256" key="13">
    <source>
        <dbReference type="ARBA" id="ARBA00039411"/>
    </source>
</evidence>
<dbReference type="InterPro" id="IPR051434">
    <property type="entry name" value="DnaJ_C_subfamily_member5"/>
</dbReference>
<dbReference type="PROSITE" id="PS00636">
    <property type="entry name" value="DNAJ_1"/>
    <property type="match status" value="1"/>
</dbReference>
<dbReference type="PANTHER" id="PTHR44027">
    <property type="entry name" value="DNAJ HOMOLOG SUBFAMILY C MEMBER 5 HOMOLOG"/>
    <property type="match status" value="1"/>
</dbReference>
<dbReference type="CDD" id="cd06257">
    <property type="entry name" value="DnaJ"/>
    <property type="match status" value="1"/>
</dbReference>
<keyword evidence="8" id="KW-0564">Palmitate</keyword>
<feature type="domain" description="J" evidence="15">
    <location>
        <begin position="60"/>
        <end position="139"/>
    </location>
</feature>
<evidence type="ECO:0000313" key="16">
    <source>
        <dbReference type="EMBL" id="MEQ2178023.1"/>
    </source>
</evidence>
<keyword evidence="6" id="KW-0963">Cytoplasm</keyword>
<dbReference type="Gene3D" id="1.10.287.110">
    <property type="entry name" value="DnaJ domain"/>
    <property type="match status" value="1"/>
</dbReference>
<name>A0ABV0P2U3_9TELE</name>
<evidence type="ECO:0000256" key="7">
    <source>
        <dbReference type="ARBA" id="ARBA00023136"/>
    </source>
</evidence>
<evidence type="ECO:0000256" key="8">
    <source>
        <dbReference type="ARBA" id="ARBA00023139"/>
    </source>
</evidence>
<evidence type="ECO:0000256" key="6">
    <source>
        <dbReference type="ARBA" id="ARBA00022490"/>
    </source>
</evidence>
<gene>
    <name evidence="16" type="ORF">GOODEAATRI_009724</name>
</gene>
<evidence type="ECO:0000259" key="15">
    <source>
        <dbReference type="PROSITE" id="PS50076"/>
    </source>
</evidence>
<evidence type="ECO:0000256" key="12">
    <source>
        <dbReference type="ARBA" id="ARBA00037792"/>
    </source>
</evidence>
<evidence type="ECO:0000256" key="10">
    <source>
        <dbReference type="ARBA" id="ARBA00023288"/>
    </source>
</evidence>